<gene>
    <name evidence="2" type="ORF">CXY01_36500</name>
</gene>
<dbReference type="Proteomes" id="UP000321118">
    <property type="component" value="Unassembled WGS sequence"/>
</dbReference>
<keyword evidence="3" id="KW-1185">Reference proteome</keyword>
<proteinExistence type="predicted"/>
<name>A0A510VD25_9CELL</name>
<dbReference type="EMBL" id="BJUB01000013">
    <property type="protein sequence ID" value="GEK23130.1"/>
    <property type="molecule type" value="Genomic_DNA"/>
</dbReference>
<evidence type="ECO:0000313" key="3">
    <source>
        <dbReference type="Proteomes" id="UP000321118"/>
    </source>
</evidence>
<organism evidence="2 3">
    <name type="scientific">Cellulomonas xylanilytica</name>
    <dbReference type="NCBI Taxonomy" id="233583"/>
    <lineage>
        <taxon>Bacteria</taxon>
        <taxon>Bacillati</taxon>
        <taxon>Actinomycetota</taxon>
        <taxon>Actinomycetes</taxon>
        <taxon>Micrococcales</taxon>
        <taxon>Cellulomonadaceae</taxon>
        <taxon>Cellulomonas</taxon>
    </lineage>
</organism>
<evidence type="ECO:0000313" key="2">
    <source>
        <dbReference type="EMBL" id="GEK23130.1"/>
    </source>
</evidence>
<feature type="region of interest" description="Disordered" evidence="1">
    <location>
        <begin position="9"/>
        <end position="31"/>
    </location>
</feature>
<protein>
    <submittedName>
        <fullName evidence="2">Uncharacterized protein</fullName>
    </submittedName>
</protein>
<accession>A0A510VD25</accession>
<dbReference type="AlphaFoldDB" id="A0A510VD25"/>
<sequence>MAVAAALAAGCGSGPGTPTATSTPTATVTASPTPTLDPALAEQQESVEAATATLATFLRVSDEIAEAGYADWSAMSTLVGGELRTNLVSFFEQSRDLGARQTSRGTVESIVLKEFQPGTPGAGGERVLLDACLDNSTSEVLLPDGSSDIDRSYPQRVVVTYTVQHHVDFWTVDDAQSDASRTC</sequence>
<evidence type="ECO:0000256" key="1">
    <source>
        <dbReference type="SAM" id="MobiDB-lite"/>
    </source>
</evidence>
<dbReference type="RefSeq" id="WP_146930385.1">
    <property type="nucleotide sequence ID" value="NZ_BJUB01000013.1"/>
</dbReference>
<comment type="caution">
    <text evidence="2">The sequence shown here is derived from an EMBL/GenBank/DDBJ whole genome shotgun (WGS) entry which is preliminary data.</text>
</comment>
<dbReference type="OrthoDB" id="4829122at2"/>
<reference evidence="2 3" key="1">
    <citation type="submission" date="2019-07" db="EMBL/GenBank/DDBJ databases">
        <title>Whole genome shotgun sequence of Cellulomonas xylanilytica NBRC 101102.</title>
        <authorList>
            <person name="Hosoyama A."/>
            <person name="Uohara A."/>
            <person name="Ohji S."/>
            <person name="Ichikawa N."/>
        </authorList>
    </citation>
    <scope>NUCLEOTIDE SEQUENCE [LARGE SCALE GENOMIC DNA]</scope>
    <source>
        <strain evidence="2 3">NBRC 101102</strain>
    </source>
</reference>